<keyword evidence="7" id="KW-0554">One-carbon metabolism</keyword>
<keyword evidence="3" id="KW-0479">Metal-binding</keyword>
<keyword evidence="9" id="KW-1185">Reference proteome</keyword>
<dbReference type="PIRSF" id="PIRSF001563">
    <property type="entry name" value="Folylpolyglu_synth"/>
    <property type="match status" value="1"/>
</dbReference>
<dbReference type="InterPro" id="IPR036565">
    <property type="entry name" value="Mur-like_cat_sf"/>
</dbReference>
<evidence type="ECO:0000256" key="3">
    <source>
        <dbReference type="ARBA" id="ARBA00022723"/>
    </source>
</evidence>
<keyword evidence="4 7" id="KW-0547">Nucleotide-binding</keyword>
<keyword evidence="5 7" id="KW-0067">ATP-binding</keyword>
<evidence type="ECO:0000313" key="9">
    <source>
        <dbReference type="Proteomes" id="UP000278143"/>
    </source>
</evidence>
<accession>A0A4P9Z4X2</accession>
<dbReference type="Proteomes" id="UP000278143">
    <property type="component" value="Unassembled WGS sequence"/>
</dbReference>
<dbReference type="SUPFAM" id="SSF53623">
    <property type="entry name" value="MurD-like peptide ligases, catalytic domain"/>
    <property type="match status" value="1"/>
</dbReference>
<evidence type="ECO:0000256" key="6">
    <source>
        <dbReference type="ARBA" id="ARBA00022842"/>
    </source>
</evidence>
<organism evidence="8 9">
    <name type="scientific">Syncephalis pseudoplumigaleata</name>
    <dbReference type="NCBI Taxonomy" id="1712513"/>
    <lineage>
        <taxon>Eukaryota</taxon>
        <taxon>Fungi</taxon>
        <taxon>Fungi incertae sedis</taxon>
        <taxon>Zoopagomycota</taxon>
        <taxon>Zoopagomycotina</taxon>
        <taxon>Zoopagomycetes</taxon>
        <taxon>Zoopagales</taxon>
        <taxon>Piptocephalidaceae</taxon>
        <taxon>Syncephalis</taxon>
    </lineage>
</organism>
<proteinExistence type="inferred from homology"/>
<dbReference type="SUPFAM" id="SSF53244">
    <property type="entry name" value="MurD-like peptide ligases, peptide-binding domain"/>
    <property type="match status" value="1"/>
</dbReference>
<dbReference type="GO" id="GO:0008841">
    <property type="term" value="F:dihydrofolate synthase activity"/>
    <property type="evidence" value="ECO:0007669"/>
    <property type="project" value="UniProtKB-EC"/>
</dbReference>
<dbReference type="GO" id="GO:0046872">
    <property type="term" value="F:metal ion binding"/>
    <property type="evidence" value="ECO:0007669"/>
    <property type="project" value="UniProtKB-KW"/>
</dbReference>
<keyword evidence="2 7" id="KW-0436">Ligase</keyword>
<dbReference type="Gene3D" id="3.90.190.20">
    <property type="entry name" value="Mur ligase, C-terminal domain"/>
    <property type="match status" value="1"/>
</dbReference>
<dbReference type="GO" id="GO:0005524">
    <property type="term" value="F:ATP binding"/>
    <property type="evidence" value="ECO:0007669"/>
    <property type="project" value="UniProtKB-KW"/>
</dbReference>
<sequence>MELGLERVHALLGLFDQPQHRVPFIHVAGTNGKGSTSAFLASIYEQAGLRVGVFSSPHFLHPRDAIRINGRALALEAWTRWRGRVDAAVEQHLHGAPPTEFERETAVAWLVFHEARVDLAVVECGLGGRLDATNAGHDGEASCKLACIITPIGLDHQRLLGDTTTAIATEKAGIFLPRVPVILAAQPDDAAMRTLVAIAREMDCELVHGTTAAAWHGSPIEGNARIERAGNATLHVRMRLAGDAQLVNVATAIATVDTLKLSASSGITDDAIVKGVETARWPWRLEWLTVPQHLLPSSSSSSSASIRLLLDGAHNPDAARLLRQHVDSQLAAAPSSPRRVLWIVGLSAEKDAHGVLAELLRADDQLCAVPFSQPVAMPWVHCQSPDAIVAVAQQQLPSITAKAMPDIASALDYYARELPGHAGSSLLVVCGSLYLAADVYRLFGCTLDDLRACA</sequence>
<dbReference type="InterPro" id="IPR036615">
    <property type="entry name" value="Mur_ligase_C_dom_sf"/>
</dbReference>
<dbReference type="Gene3D" id="3.40.1190.10">
    <property type="entry name" value="Mur-like, catalytic domain"/>
    <property type="match status" value="1"/>
</dbReference>
<dbReference type="EC" id="6.3.2.12" evidence="7"/>
<comment type="catalytic activity">
    <reaction evidence="7">
        <text>7,8-dihydropteroate + L-glutamate + ATP = 7,8-dihydrofolate + ADP + phosphate + H(+)</text>
        <dbReference type="Rhea" id="RHEA:23584"/>
        <dbReference type="ChEBI" id="CHEBI:15378"/>
        <dbReference type="ChEBI" id="CHEBI:17839"/>
        <dbReference type="ChEBI" id="CHEBI:29985"/>
        <dbReference type="ChEBI" id="CHEBI:30616"/>
        <dbReference type="ChEBI" id="CHEBI:43474"/>
        <dbReference type="ChEBI" id="CHEBI:57451"/>
        <dbReference type="ChEBI" id="CHEBI:456216"/>
        <dbReference type="EC" id="6.3.2.12"/>
    </reaction>
</comment>
<evidence type="ECO:0000313" key="8">
    <source>
        <dbReference type="EMBL" id="RKP27647.1"/>
    </source>
</evidence>
<evidence type="ECO:0000256" key="1">
    <source>
        <dbReference type="ARBA" id="ARBA00008276"/>
    </source>
</evidence>
<dbReference type="PANTHER" id="PTHR11136">
    <property type="entry name" value="FOLYLPOLYGLUTAMATE SYNTHASE-RELATED"/>
    <property type="match status" value="1"/>
</dbReference>
<dbReference type="OrthoDB" id="5212574at2759"/>
<comment type="similarity">
    <text evidence="1 7">Belongs to the folylpolyglutamate synthase family.</text>
</comment>
<dbReference type="PANTHER" id="PTHR11136:SF0">
    <property type="entry name" value="DIHYDROFOLATE SYNTHETASE-RELATED"/>
    <property type="match status" value="1"/>
</dbReference>
<keyword evidence="6" id="KW-0460">Magnesium</keyword>
<evidence type="ECO:0000256" key="4">
    <source>
        <dbReference type="ARBA" id="ARBA00022741"/>
    </source>
</evidence>
<dbReference type="GO" id="GO:0006730">
    <property type="term" value="P:one-carbon metabolic process"/>
    <property type="evidence" value="ECO:0007669"/>
    <property type="project" value="UniProtKB-KW"/>
</dbReference>
<evidence type="ECO:0000256" key="7">
    <source>
        <dbReference type="PIRNR" id="PIRNR001563"/>
    </source>
</evidence>
<dbReference type="AlphaFoldDB" id="A0A4P9Z4X2"/>
<dbReference type="UniPathway" id="UPA00850"/>
<gene>
    <name evidence="8" type="ORF">SYNPS1DRAFT_12371</name>
</gene>
<dbReference type="GO" id="GO:0005739">
    <property type="term" value="C:mitochondrion"/>
    <property type="evidence" value="ECO:0007669"/>
    <property type="project" value="TreeGrafter"/>
</dbReference>
<reference evidence="9" key="1">
    <citation type="journal article" date="2018" name="Nat. Microbiol.">
        <title>Leveraging single-cell genomics to expand the fungal tree of life.</title>
        <authorList>
            <person name="Ahrendt S.R."/>
            <person name="Quandt C.A."/>
            <person name="Ciobanu D."/>
            <person name="Clum A."/>
            <person name="Salamov A."/>
            <person name="Andreopoulos B."/>
            <person name="Cheng J.F."/>
            <person name="Woyke T."/>
            <person name="Pelin A."/>
            <person name="Henrissat B."/>
            <person name="Reynolds N.K."/>
            <person name="Benny G.L."/>
            <person name="Smith M.E."/>
            <person name="James T.Y."/>
            <person name="Grigoriev I.V."/>
        </authorList>
    </citation>
    <scope>NUCLEOTIDE SEQUENCE [LARGE SCALE GENOMIC DNA]</scope>
    <source>
        <strain evidence="9">Benny S71-1</strain>
    </source>
</reference>
<protein>
    <recommendedName>
        <fullName evidence="7">Dihydrofolate synthetase</fullName>
        <ecNumber evidence="7">6.3.2.12</ecNumber>
    </recommendedName>
</protein>
<comment type="pathway">
    <text evidence="7">Cofactor biosynthesis; tetrahydrofolylpolyglutamate biosynthesis.</text>
</comment>
<dbReference type="InterPro" id="IPR001645">
    <property type="entry name" value="Folylpolyglutamate_synth"/>
</dbReference>
<evidence type="ECO:0000256" key="2">
    <source>
        <dbReference type="ARBA" id="ARBA00022598"/>
    </source>
</evidence>
<dbReference type="GO" id="GO:0004326">
    <property type="term" value="F:tetrahydrofolylpolyglutamate synthase activity"/>
    <property type="evidence" value="ECO:0007669"/>
    <property type="project" value="InterPro"/>
</dbReference>
<dbReference type="NCBIfam" id="TIGR01499">
    <property type="entry name" value="folC"/>
    <property type="match status" value="1"/>
</dbReference>
<evidence type="ECO:0000256" key="5">
    <source>
        <dbReference type="ARBA" id="ARBA00022840"/>
    </source>
</evidence>
<dbReference type="GO" id="GO:0005829">
    <property type="term" value="C:cytosol"/>
    <property type="evidence" value="ECO:0007669"/>
    <property type="project" value="TreeGrafter"/>
</dbReference>
<dbReference type="EMBL" id="KZ989174">
    <property type="protein sequence ID" value="RKP27647.1"/>
    <property type="molecule type" value="Genomic_DNA"/>
</dbReference>
<name>A0A4P9Z4X2_9FUNG</name>